<feature type="region of interest" description="Disordered" evidence="1">
    <location>
        <begin position="36"/>
        <end position="115"/>
    </location>
</feature>
<dbReference type="AlphaFoldDB" id="A0A426Y3J5"/>
<sequence>MGRHTNDPTVLNSSIALLQERFKQLQRVREMREERQLQGSAFRSQSCDREPPRWLFPGAAPGHHHRRHGEEHVEVQPLDPSTSTSTSAGLLPHGSTAAQSSVMSNEADVDTSLHL</sequence>
<feature type="compositionally biased region" description="Polar residues" evidence="1">
    <location>
        <begin position="79"/>
        <end position="88"/>
    </location>
</feature>
<evidence type="ECO:0000313" key="3">
    <source>
        <dbReference type="Proteomes" id="UP000287651"/>
    </source>
</evidence>
<protein>
    <submittedName>
        <fullName evidence="2">Uncharacterized protein</fullName>
    </submittedName>
</protein>
<comment type="caution">
    <text evidence="2">The sequence shown here is derived from an EMBL/GenBank/DDBJ whole genome shotgun (WGS) entry which is preliminary data.</text>
</comment>
<dbReference type="PANTHER" id="PTHR34570:SF12">
    <property type="entry name" value="EXPRESSED PROTEIN"/>
    <property type="match status" value="1"/>
</dbReference>
<proteinExistence type="predicted"/>
<dbReference type="PANTHER" id="PTHR34570">
    <property type="entry name" value="OS03G0593100 PROTEIN"/>
    <property type="match status" value="1"/>
</dbReference>
<gene>
    <name evidence="2" type="ORF">B296_00046990</name>
</gene>
<accession>A0A426Y3J5</accession>
<reference evidence="2 3" key="1">
    <citation type="journal article" date="2014" name="Agronomy (Basel)">
        <title>A Draft Genome Sequence for Ensete ventricosum, the Drought-Tolerant Tree Against Hunger.</title>
        <authorList>
            <person name="Harrison J."/>
            <person name="Moore K.A."/>
            <person name="Paszkiewicz K."/>
            <person name="Jones T."/>
            <person name="Grant M."/>
            <person name="Ambacheew D."/>
            <person name="Muzemil S."/>
            <person name="Studholme D.J."/>
        </authorList>
    </citation>
    <scope>NUCLEOTIDE SEQUENCE [LARGE SCALE GENOMIC DNA]</scope>
</reference>
<name>A0A426Y3J5_ENSVE</name>
<organism evidence="2 3">
    <name type="scientific">Ensete ventricosum</name>
    <name type="common">Abyssinian banana</name>
    <name type="synonym">Musa ensete</name>
    <dbReference type="NCBI Taxonomy" id="4639"/>
    <lineage>
        <taxon>Eukaryota</taxon>
        <taxon>Viridiplantae</taxon>
        <taxon>Streptophyta</taxon>
        <taxon>Embryophyta</taxon>
        <taxon>Tracheophyta</taxon>
        <taxon>Spermatophyta</taxon>
        <taxon>Magnoliopsida</taxon>
        <taxon>Liliopsida</taxon>
        <taxon>Zingiberales</taxon>
        <taxon>Musaceae</taxon>
        <taxon>Ensete</taxon>
    </lineage>
</organism>
<dbReference type="Proteomes" id="UP000287651">
    <property type="component" value="Unassembled WGS sequence"/>
</dbReference>
<dbReference type="EMBL" id="AMZH03015275">
    <property type="protein sequence ID" value="RRT46316.1"/>
    <property type="molecule type" value="Genomic_DNA"/>
</dbReference>
<evidence type="ECO:0000313" key="2">
    <source>
        <dbReference type="EMBL" id="RRT46316.1"/>
    </source>
</evidence>
<evidence type="ECO:0000256" key="1">
    <source>
        <dbReference type="SAM" id="MobiDB-lite"/>
    </source>
</evidence>